<comment type="caution">
    <text evidence="6">The sequence shown here is derived from an EMBL/GenBank/DDBJ whole genome shotgun (WGS) entry which is preliminary data.</text>
</comment>
<evidence type="ECO:0000256" key="4">
    <source>
        <dbReference type="SAM" id="MobiDB-lite"/>
    </source>
</evidence>
<organism evidence="6 7">
    <name type="scientific">Pandoraea capi</name>
    <dbReference type="NCBI Taxonomy" id="2508286"/>
    <lineage>
        <taxon>Bacteria</taxon>
        <taxon>Pseudomonadati</taxon>
        <taxon>Pseudomonadota</taxon>
        <taxon>Betaproteobacteria</taxon>
        <taxon>Burkholderiales</taxon>
        <taxon>Burkholderiaceae</taxon>
        <taxon>Pandoraea</taxon>
    </lineage>
</organism>
<evidence type="ECO:0000256" key="2">
    <source>
        <dbReference type="ARBA" id="ARBA00023125"/>
    </source>
</evidence>
<dbReference type="PROSITE" id="PS50949">
    <property type="entry name" value="HTH_GNTR"/>
    <property type="match status" value="1"/>
</dbReference>
<keyword evidence="2" id="KW-0238">DNA-binding</keyword>
<dbReference type="Pfam" id="PF07729">
    <property type="entry name" value="FCD"/>
    <property type="match status" value="1"/>
</dbReference>
<protein>
    <submittedName>
        <fullName evidence="6">GntR family transcriptional regulator</fullName>
    </submittedName>
</protein>
<dbReference type="InterPro" id="IPR036388">
    <property type="entry name" value="WH-like_DNA-bd_sf"/>
</dbReference>
<keyword evidence="1" id="KW-0805">Transcription regulation</keyword>
<dbReference type="Proteomes" id="UP000366065">
    <property type="component" value="Unassembled WGS sequence"/>
</dbReference>
<feature type="compositionally biased region" description="Polar residues" evidence="4">
    <location>
        <begin position="320"/>
        <end position="331"/>
    </location>
</feature>
<dbReference type="PANTHER" id="PTHR43537:SF5">
    <property type="entry name" value="UXU OPERON TRANSCRIPTIONAL REGULATOR"/>
    <property type="match status" value="1"/>
</dbReference>
<proteinExistence type="predicted"/>
<reference evidence="6 7" key="1">
    <citation type="submission" date="2019-08" db="EMBL/GenBank/DDBJ databases">
        <authorList>
            <person name="Peeters C."/>
        </authorList>
    </citation>
    <scope>NUCLEOTIDE SEQUENCE [LARGE SCALE GENOMIC DNA]</scope>
    <source>
        <strain evidence="6 7">LMG 20602</strain>
    </source>
</reference>
<evidence type="ECO:0000259" key="5">
    <source>
        <dbReference type="PROSITE" id="PS50949"/>
    </source>
</evidence>
<evidence type="ECO:0000256" key="3">
    <source>
        <dbReference type="ARBA" id="ARBA00023163"/>
    </source>
</evidence>
<gene>
    <name evidence="6" type="ORF">PCA20602_01557</name>
</gene>
<name>A0ABY6VUC0_9BURK</name>
<feature type="compositionally biased region" description="Low complexity" evidence="4">
    <location>
        <begin position="332"/>
        <end position="354"/>
    </location>
</feature>
<dbReference type="SUPFAM" id="SSF46785">
    <property type="entry name" value="Winged helix' DNA-binding domain"/>
    <property type="match status" value="1"/>
</dbReference>
<dbReference type="SMART" id="SM00895">
    <property type="entry name" value="FCD"/>
    <property type="match status" value="1"/>
</dbReference>
<dbReference type="InterPro" id="IPR008920">
    <property type="entry name" value="TF_FadR/GntR_C"/>
</dbReference>
<dbReference type="PANTHER" id="PTHR43537">
    <property type="entry name" value="TRANSCRIPTIONAL REGULATOR, GNTR FAMILY"/>
    <property type="match status" value="1"/>
</dbReference>
<dbReference type="PRINTS" id="PR00035">
    <property type="entry name" value="HTHGNTR"/>
</dbReference>
<dbReference type="Gene3D" id="1.20.120.530">
    <property type="entry name" value="GntR ligand-binding domain-like"/>
    <property type="match status" value="1"/>
</dbReference>
<keyword evidence="7" id="KW-1185">Reference proteome</keyword>
<dbReference type="EMBL" id="CABPRV010000003">
    <property type="protein sequence ID" value="VVD89691.1"/>
    <property type="molecule type" value="Genomic_DNA"/>
</dbReference>
<dbReference type="InterPro" id="IPR036390">
    <property type="entry name" value="WH_DNA-bd_sf"/>
</dbReference>
<dbReference type="InterPro" id="IPR000524">
    <property type="entry name" value="Tscrpt_reg_HTH_GntR"/>
</dbReference>
<dbReference type="Pfam" id="PF00392">
    <property type="entry name" value="GntR"/>
    <property type="match status" value="1"/>
</dbReference>
<evidence type="ECO:0000313" key="6">
    <source>
        <dbReference type="EMBL" id="VVD89691.1"/>
    </source>
</evidence>
<evidence type="ECO:0000256" key="1">
    <source>
        <dbReference type="ARBA" id="ARBA00023015"/>
    </source>
</evidence>
<accession>A0ABY6VUC0</accession>
<dbReference type="Gene3D" id="1.10.10.10">
    <property type="entry name" value="Winged helix-like DNA-binding domain superfamily/Winged helix DNA-binding domain"/>
    <property type="match status" value="1"/>
</dbReference>
<evidence type="ECO:0000313" key="7">
    <source>
        <dbReference type="Proteomes" id="UP000366065"/>
    </source>
</evidence>
<sequence>MALDAQTVREPLEIKQQKRGDLVAEAIKRLITEGNLLPGDRLPREVELQQMFGVSKSTIREALKSLEVQGLIKVSTGPSGGGMVVEVPLERTFQLLQNYLFFKEVSIDDIYTVRQLLEPELAAGAVPHLTEADFAALENNMSCCSPASHDRRELLRQRQADVDFHDILAAANPNSFLRFTCELVNEMIRQLIVFGNETPRREHEKFGTANVNIHRQITDAARAGDVARVRELMHFHMQEARTYIKRMNGKLRGRLILDSDIADMQQRVRSQLGANASPVSRRKAPAKVAAQDDAATPKRSTRKATDAQEASGESRRKPATTKTSAEGKSSRATPGKATKVTKATKAAATKTASARRVETSTPSATPRKRRAPSA</sequence>
<feature type="region of interest" description="Disordered" evidence="4">
    <location>
        <begin position="272"/>
        <end position="374"/>
    </location>
</feature>
<dbReference type="InterPro" id="IPR011711">
    <property type="entry name" value="GntR_C"/>
</dbReference>
<dbReference type="SMART" id="SM00345">
    <property type="entry name" value="HTH_GNTR"/>
    <property type="match status" value="1"/>
</dbReference>
<dbReference type="CDD" id="cd07377">
    <property type="entry name" value="WHTH_GntR"/>
    <property type="match status" value="1"/>
</dbReference>
<dbReference type="SUPFAM" id="SSF48008">
    <property type="entry name" value="GntR ligand-binding domain-like"/>
    <property type="match status" value="1"/>
</dbReference>
<feature type="domain" description="HTH gntR-type" evidence="5">
    <location>
        <begin position="17"/>
        <end position="87"/>
    </location>
</feature>
<keyword evidence="3" id="KW-0804">Transcription</keyword>